<dbReference type="GO" id="GO:0005524">
    <property type="term" value="F:ATP binding"/>
    <property type="evidence" value="ECO:0007669"/>
    <property type="project" value="UniProtKB-UniRule"/>
</dbReference>
<protein>
    <recommendedName>
        <fullName evidence="9">Aspartate--tRNA ligase</fullName>
        <ecNumber evidence="9">6.1.1.12</ecNumber>
    </recommendedName>
    <alternativeName>
        <fullName evidence="9">Aspartyl-tRNA synthetase</fullName>
        <shortName evidence="9">AspRS</shortName>
    </alternativeName>
</protein>
<dbReference type="Pfam" id="PF00152">
    <property type="entry name" value="tRNA-synt_2"/>
    <property type="match status" value="1"/>
</dbReference>
<feature type="binding site" evidence="9">
    <location>
        <position position="170"/>
    </location>
    <ligand>
        <name>L-aspartate</name>
        <dbReference type="ChEBI" id="CHEBI:29991"/>
    </ligand>
</feature>
<dbReference type="GO" id="GO:0006422">
    <property type="term" value="P:aspartyl-tRNA aminoacylation"/>
    <property type="evidence" value="ECO:0007669"/>
    <property type="project" value="UniProtKB-UniRule"/>
</dbReference>
<name>A0A1G2RGB0_9BACT</name>
<feature type="binding site" evidence="9">
    <location>
        <position position="214"/>
    </location>
    <ligand>
        <name>L-aspartate</name>
        <dbReference type="ChEBI" id="CHEBI:29991"/>
    </ligand>
</feature>
<comment type="similarity">
    <text evidence="2 9">Belongs to the class-II aminoacyl-tRNA synthetase family. Type 2 subfamily.</text>
</comment>
<comment type="caution">
    <text evidence="9">Lacks conserved residue(s) required for the propagation of feature annotation.</text>
</comment>
<dbReference type="InterPro" id="IPR012340">
    <property type="entry name" value="NA-bd_OB-fold"/>
</dbReference>
<keyword evidence="3 9" id="KW-0963">Cytoplasm</keyword>
<dbReference type="Gene3D" id="3.30.930.10">
    <property type="entry name" value="Bira Bifunctional Protein, Domain 2"/>
    <property type="match status" value="1"/>
</dbReference>
<proteinExistence type="inferred from homology"/>
<comment type="subunit">
    <text evidence="9">Homodimer.</text>
</comment>
<dbReference type="GO" id="GO:0004815">
    <property type="term" value="F:aspartate-tRNA ligase activity"/>
    <property type="evidence" value="ECO:0007669"/>
    <property type="project" value="UniProtKB-UniRule"/>
</dbReference>
<comment type="caution">
    <text evidence="11">The sequence shown here is derived from an EMBL/GenBank/DDBJ whole genome shotgun (WGS) entry which is preliminary data.</text>
</comment>
<dbReference type="PRINTS" id="PR01042">
    <property type="entry name" value="TRNASYNTHASP"/>
</dbReference>
<comment type="function">
    <text evidence="9">Catalyzes the attachment of L-aspartate to tRNA(Asp) in a two-step reaction: L-aspartate is first activated by ATP to form Asp-AMP and then transferred to the acceptor end of tRNA(Asp).</text>
</comment>
<evidence type="ECO:0000256" key="3">
    <source>
        <dbReference type="ARBA" id="ARBA00022490"/>
    </source>
</evidence>
<dbReference type="EC" id="6.1.1.12" evidence="9"/>
<dbReference type="EMBL" id="MHUF01000028">
    <property type="protein sequence ID" value="OHA71870.1"/>
    <property type="molecule type" value="Genomic_DNA"/>
</dbReference>
<dbReference type="FunFam" id="3.30.930.10:FF:000038">
    <property type="entry name" value="Aspartate--tRNA ligase"/>
    <property type="match status" value="1"/>
</dbReference>
<dbReference type="SUPFAM" id="SSF50249">
    <property type="entry name" value="Nucleic acid-binding proteins"/>
    <property type="match status" value="1"/>
</dbReference>
<comment type="subcellular location">
    <subcellularLocation>
        <location evidence="1 9">Cytoplasm</location>
    </subcellularLocation>
</comment>
<keyword evidence="8 9" id="KW-0030">Aminoacyl-tRNA synthetase</keyword>
<dbReference type="InterPro" id="IPR004365">
    <property type="entry name" value="NA-bd_OB_tRNA"/>
</dbReference>
<evidence type="ECO:0000256" key="8">
    <source>
        <dbReference type="ARBA" id="ARBA00023146"/>
    </source>
</evidence>
<evidence type="ECO:0000313" key="12">
    <source>
        <dbReference type="Proteomes" id="UP000177287"/>
    </source>
</evidence>
<dbReference type="InterPro" id="IPR045864">
    <property type="entry name" value="aa-tRNA-synth_II/BPL/LPL"/>
</dbReference>
<keyword evidence="5 9" id="KW-0547">Nucleotide-binding</keyword>
<evidence type="ECO:0000256" key="7">
    <source>
        <dbReference type="ARBA" id="ARBA00022917"/>
    </source>
</evidence>
<reference evidence="11 12" key="1">
    <citation type="journal article" date="2016" name="Nat. Commun.">
        <title>Thousands of microbial genomes shed light on interconnected biogeochemical processes in an aquifer system.</title>
        <authorList>
            <person name="Anantharaman K."/>
            <person name="Brown C.T."/>
            <person name="Hug L.A."/>
            <person name="Sharon I."/>
            <person name="Castelle C.J."/>
            <person name="Probst A.J."/>
            <person name="Thomas B.C."/>
            <person name="Singh A."/>
            <person name="Wilkins M.J."/>
            <person name="Karaoz U."/>
            <person name="Brodie E.L."/>
            <person name="Williams K.H."/>
            <person name="Hubbard S.S."/>
            <person name="Banfield J.F."/>
        </authorList>
    </citation>
    <scope>NUCLEOTIDE SEQUENCE [LARGE SCALE GENOMIC DNA]</scope>
</reference>
<dbReference type="PANTHER" id="PTHR43450:SF1">
    <property type="entry name" value="ASPARTATE--TRNA LIGASE, CYTOPLASMIC"/>
    <property type="match status" value="1"/>
</dbReference>
<organism evidence="11 12">
    <name type="scientific">Candidatus Wildermuthbacteria bacterium RIFCSPLOWO2_01_FULL_47_18</name>
    <dbReference type="NCBI Taxonomy" id="1802460"/>
    <lineage>
        <taxon>Bacteria</taxon>
        <taxon>Candidatus Wildermuthiibacteriota</taxon>
    </lineage>
</organism>
<dbReference type="PROSITE" id="PS50862">
    <property type="entry name" value="AA_TRNA_LIGASE_II"/>
    <property type="match status" value="1"/>
</dbReference>
<dbReference type="InterPro" id="IPR004523">
    <property type="entry name" value="Asp-tRNA_synthase_2"/>
</dbReference>
<dbReference type="HAMAP" id="MF_02075">
    <property type="entry name" value="Asp_tRNA_synth_type2"/>
    <property type="match status" value="1"/>
</dbReference>
<dbReference type="NCBIfam" id="NF003483">
    <property type="entry name" value="PRK05159.1"/>
    <property type="match status" value="1"/>
</dbReference>
<gene>
    <name evidence="9" type="primary">aspS</name>
    <name evidence="11" type="ORF">A3A27_02010</name>
</gene>
<feature type="binding site" evidence="9">
    <location>
        <position position="362"/>
    </location>
    <ligand>
        <name>L-aspartate</name>
        <dbReference type="ChEBI" id="CHEBI:29991"/>
    </ligand>
</feature>
<dbReference type="GO" id="GO:0003723">
    <property type="term" value="F:RNA binding"/>
    <property type="evidence" value="ECO:0007669"/>
    <property type="project" value="TreeGrafter"/>
</dbReference>
<feature type="binding site" evidence="9">
    <location>
        <position position="358"/>
    </location>
    <ligand>
        <name>L-aspartate</name>
        <dbReference type="ChEBI" id="CHEBI:29991"/>
    </ligand>
</feature>
<dbReference type="InterPro" id="IPR002312">
    <property type="entry name" value="Asp/Asn-tRNA-synth_IIb"/>
</dbReference>
<feature type="binding site" evidence="9">
    <location>
        <begin position="214"/>
        <end position="216"/>
    </location>
    <ligand>
        <name>ATP</name>
        <dbReference type="ChEBI" id="CHEBI:30616"/>
    </ligand>
</feature>
<dbReference type="Proteomes" id="UP000177287">
    <property type="component" value="Unassembled WGS sequence"/>
</dbReference>
<dbReference type="CDD" id="cd00776">
    <property type="entry name" value="AsxRS_core"/>
    <property type="match status" value="1"/>
</dbReference>
<dbReference type="PANTHER" id="PTHR43450">
    <property type="entry name" value="ASPARTYL-TRNA SYNTHETASE"/>
    <property type="match status" value="1"/>
</dbReference>
<feature type="domain" description="Aminoacyl-transfer RNA synthetases class-II family profile" evidence="10">
    <location>
        <begin position="137"/>
        <end position="432"/>
    </location>
</feature>
<dbReference type="Gene3D" id="2.40.50.140">
    <property type="entry name" value="Nucleic acid-binding proteins"/>
    <property type="match status" value="1"/>
</dbReference>
<accession>A0A1G2RGB0</accession>
<feature type="binding site" evidence="9">
    <location>
        <begin position="403"/>
        <end position="406"/>
    </location>
    <ligand>
        <name>ATP</name>
        <dbReference type="ChEBI" id="CHEBI:30616"/>
    </ligand>
</feature>
<evidence type="ECO:0000256" key="5">
    <source>
        <dbReference type="ARBA" id="ARBA00022741"/>
    </source>
</evidence>
<evidence type="ECO:0000256" key="6">
    <source>
        <dbReference type="ARBA" id="ARBA00022840"/>
    </source>
</evidence>
<sequence>MELSHSLSQITPALDGKKVRVAGWVHEKRDVGKLLFLVLREREGLAQLTIKKAEQPELAAIAEHLIKETSVLVEGVVKKNPSVSAFGCEISPSTIEVLGRVVKQVPFELTGKVPADIDVRLDNRSVDLRRLETQATFKIRGELQKAFREKALELGFQEINTPTLLESASEGGTDVFEVKYFEKKAFLAQSPQLYKQLAVLGGMTRVFMTAPVFRAEKHNTTVHLNESTQMDIECAFIDDNQAINYLEEFFLHILQSVKKNCASQLKFLGAEYEVPERVPRFTYDEILEKLDKKGFKIDWGQDIPKEADSQLPKMLGAEVFFTTRWPTLARAFYAMPLEENPKVSKSYDLVFKGLEIASGAQRIHDPDVLVAQLKARNLKPEDFEWYVDAFRYGAVPHSGWSIGAERLCMKLANRSNIRECALFPRDRNRLTP</sequence>
<dbReference type="SUPFAM" id="SSF55681">
    <property type="entry name" value="Class II aaRS and biotin synthetases"/>
    <property type="match status" value="1"/>
</dbReference>
<keyword evidence="6 9" id="KW-0067">ATP-binding</keyword>
<evidence type="ECO:0000256" key="2">
    <source>
        <dbReference type="ARBA" id="ARBA00005312"/>
    </source>
</evidence>
<keyword evidence="7 9" id="KW-0648">Protein biosynthesis</keyword>
<dbReference type="NCBIfam" id="TIGR00458">
    <property type="entry name" value="aspS_nondisc"/>
    <property type="match status" value="1"/>
</dbReference>
<dbReference type="GO" id="GO:0005829">
    <property type="term" value="C:cytosol"/>
    <property type="evidence" value="ECO:0007669"/>
    <property type="project" value="TreeGrafter"/>
</dbReference>
<evidence type="ECO:0000256" key="4">
    <source>
        <dbReference type="ARBA" id="ARBA00022598"/>
    </source>
</evidence>
<evidence type="ECO:0000256" key="1">
    <source>
        <dbReference type="ARBA" id="ARBA00004496"/>
    </source>
</evidence>
<dbReference type="Pfam" id="PF01336">
    <property type="entry name" value="tRNA_anti-codon"/>
    <property type="match status" value="1"/>
</dbReference>
<evidence type="ECO:0000313" key="11">
    <source>
        <dbReference type="EMBL" id="OHA71870.1"/>
    </source>
</evidence>
<evidence type="ECO:0000256" key="9">
    <source>
        <dbReference type="HAMAP-Rule" id="MF_02075"/>
    </source>
</evidence>
<feature type="region of interest" description="Aspartate" evidence="9">
    <location>
        <begin position="192"/>
        <end position="195"/>
    </location>
</feature>
<dbReference type="AlphaFoldDB" id="A0A1G2RGB0"/>
<feature type="binding site" evidence="9">
    <location>
        <position position="355"/>
    </location>
    <ligand>
        <name>ATP</name>
        <dbReference type="ChEBI" id="CHEBI:30616"/>
    </ligand>
</feature>
<dbReference type="GO" id="GO:0017101">
    <property type="term" value="C:aminoacyl-tRNA synthetase multienzyme complex"/>
    <property type="evidence" value="ECO:0007669"/>
    <property type="project" value="TreeGrafter"/>
</dbReference>
<keyword evidence="4 9" id="KW-0436">Ligase</keyword>
<evidence type="ECO:0000259" key="10">
    <source>
        <dbReference type="PROSITE" id="PS50862"/>
    </source>
</evidence>
<comment type="catalytic activity">
    <reaction evidence="9">
        <text>tRNA(Asp) + L-aspartate + ATP = L-aspartyl-tRNA(Asp) + AMP + diphosphate</text>
        <dbReference type="Rhea" id="RHEA:19649"/>
        <dbReference type="Rhea" id="RHEA-COMP:9660"/>
        <dbReference type="Rhea" id="RHEA-COMP:9678"/>
        <dbReference type="ChEBI" id="CHEBI:29991"/>
        <dbReference type="ChEBI" id="CHEBI:30616"/>
        <dbReference type="ChEBI" id="CHEBI:33019"/>
        <dbReference type="ChEBI" id="CHEBI:78442"/>
        <dbReference type="ChEBI" id="CHEBI:78516"/>
        <dbReference type="ChEBI" id="CHEBI:456215"/>
        <dbReference type="EC" id="6.1.1.12"/>
    </reaction>
</comment>
<dbReference type="InterPro" id="IPR004364">
    <property type="entry name" value="Aa-tRNA-synt_II"/>
</dbReference>
<dbReference type="InterPro" id="IPR006195">
    <property type="entry name" value="aa-tRNA-synth_II"/>
</dbReference>